<dbReference type="EMBL" id="LK932525">
    <property type="protein sequence ID" value="CDS88825.1"/>
    <property type="molecule type" value="Genomic_DNA"/>
</dbReference>
<dbReference type="GO" id="GO:0006355">
    <property type="term" value="P:regulation of DNA-templated transcription"/>
    <property type="evidence" value="ECO:0007669"/>
    <property type="project" value="InterPro"/>
</dbReference>
<dbReference type="InterPro" id="IPR036388">
    <property type="entry name" value="WH-like_DNA-bd_sf"/>
</dbReference>
<dbReference type="EMBL" id="LK932849">
    <property type="protein sequence ID" value="CDS94420.1"/>
    <property type="molecule type" value="Genomic_DNA"/>
</dbReference>
<evidence type="ECO:0000313" key="3">
    <source>
        <dbReference type="EMBL" id="CDS89449.1"/>
    </source>
</evidence>
<dbReference type="Pfam" id="PF09860">
    <property type="entry name" value="DUF2087"/>
    <property type="match status" value="1"/>
</dbReference>
<evidence type="ECO:0000259" key="1">
    <source>
        <dbReference type="Pfam" id="PF09860"/>
    </source>
</evidence>
<organism evidence="4">
    <name type="scientific">Clostridioides difficile</name>
    <name type="common">Peptoclostridium difficile</name>
    <dbReference type="NCBI Taxonomy" id="1496"/>
    <lineage>
        <taxon>Bacteria</taxon>
        <taxon>Bacillati</taxon>
        <taxon>Bacillota</taxon>
        <taxon>Clostridia</taxon>
        <taxon>Peptostreptococcales</taxon>
        <taxon>Peptostreptococcaceae</taxon>
        <taxon>Clostridioides</taxon>
    </lineage>
</organism>
<dbReference type="Gene3D" id="1.10.10.10">
    <property type="entry name" value="Winged helix-like DNA-binding domain superfamily/Winged helix DNA-binding domain"/>
    <property type="match status" value="1"/>
</dbReference>
<dbReference type="PATRIC" id="fig|1496.854.peg.1397"/>
<reference evidence="4" key="1">
    <citation type="submission" date="2014-07" db="EMBL/GenBank/DDBJ databases">
        <authorList>
            <person name="Monot Marc"/>
        </authorList>
    </citation>
    <scope>NUCLEOTIDE SEQUENCE</scope>
    <source>
        <strain evidence="4">7032989</strain>
        <strain evidence="3">7032994</strain>
    </source>
</reference>
<name>A0A031WCW8_CLODI</name>
<dbReference type="InterPro" id="IPR018656">
    <property type="entry name" value="DUF2087"/>
</dbReference>
<dbReference type="AlphaFoldDB" id="A0A031WCW8"/>
<sequence length="248" mass="29467">MKIENLSIDDIKRGYIFNDDLNCYSCIKCTKTYEVGEIYKIGNRFFEASKAIELHMELEHSDYLEQLLNSDSKYNTLTENQKQLFQLFISDLPDKEIAKQVGVSTSTIRHQKFIFREKAKQAKFYLALYESVFEDKSNKSSTIIPIHEHARMVDERYVVTEEERKHILDTSFESMNPLKLKVFSSKEKKKVVILSKILEQFERGKKYSEKEVNQILESIYDDFATIRRYLIEYGFMSRNKECTKYWLT</sequence>
<dbReference type="InterPro" id="IPR016032">
    <property type="entry name" value="Sig_transdc_resp-reg_C-effctor"/>
</dbReference>
<proteinExistence type="predicted"/>
<dbReference type="RefSeq" id="WP_003439876.1">
    <property type="nucleotide sequence ID" value="NZ_BAABSG010000003.1"/>
</dbReference>
<dbReference type="GO" id="GO:0003677">
    <property type="term" value="F:DNA binding"/>
    <property type="evidence" value="ECO:0007669"/>
    <property type="project" value="InterPro"/>
</dbReference>
<dbReference type="EMBL" id="LK932411">
    <property type="protein sequence ID" value="CDS89449.1"/>
    <property type="molecule type" value="Genomic_DNA"/>
</dbReference>
<evidence type="ECO:0000313" key="4">
    <source>
        <dbReference type="EMBL" id="CDS94420.1"/>
    </source>
</evidence>
<accession>A0A031WCW8</accession>
<feature type="domain" description="DUF2087" evidence="1">
    <location>
        <begin position="179"/>
        <end position="247"/>
    </location>
</feature>
<gene>
    <name evidence="4" type="ORF">BN1095_20010</name>
    <name evidence="2" type="ORF">BN1096_700188</name>
    <name evidence="3" type="ORF">BN1097_710187</name>
</gene>
<protein>
    <recommendedName>
        <fullName evidence="1">DUF2087 domain-containing protein</fullName>
    </recommendedName>
</protein>
<evidence type="ECO:0000313" key="2">
    <source>
        <dbReference type="EMBL" id="CDS88825.1"/>
    </source>
</evidence>
<dbReference type="SUPFAM" id="SSF46894">
    <property type="entry name" value="C-terminal effector domain of the bipartite response regulators"/>
    <property type="match status" value="1"/>
</dbReference>